<evidence type="ECO:0000256" key="2">
    <source>
        <dbReference type="SAM" id="SignalP"/>
    </source>
</evidence>
<dbReference type="GO" id="GO:0004553">
    <property type="term" value="F:hydrolase activity, hydrolyzing O-glycosyl compounds"/>
    <property type="evidence" value="ECO:0007669"/>
    <property type="project" value="UniProtKB-ARBA"/>
</dbReference>
<dbReference type="EMBL" id="CP015199">
    <property type="protein sequence ID" value="ANF50553.1"/>
    <property type="molecule type" value="Genomic_DNA"/>
</dbReference>
<dbReference type="KEGG" id="chh:A0O34_08470"/>
<dbReference type="GO" id="GO:0005975">
    <property type="term" value="P:carbohydrate metabolic process"/>
    <property type="evidence" value="ECO:0007669"/>
    <property type="project" value="UniProtKB-ARBA"/>
</dbReference>
<reference evidence="4 5" key="1">
    <citation type="submission" date="2016-04" db="EMBL/GenBank/DDBJ databases">
        <title>Complete Genome Sequence of Chryseobacterium sp. IHBB 10212.</title>
        <authorList>
            <person name="Pal M."/>
            <person name="Swarnkar M.K."/>
            <person name="Kaushal K."/>
            <person name="Chhibber S."/>
            <person name="Singh A.K."/>
            <person name="Gulati A."/>
        </authorList>
    </citation>
    <scope>NUCLEOTIDE SEQUENCE [LARGE SCALE GENOMIC DNA]</scope>
    <source>
        <strain evidence="4 5">IHBB 10212</strain>
    </source>
</reference>
<dbReference type="Gene3D" id="2.60.120.200">
    <property type="match status" value="1"/>
</dbReference>
<dbReference type="OrthoDB" id="1447653at2"/>
<evidence type="ECO:0000313" key="5">
    <source>
        <dbReference type="Proteomes" id="UP000077824"/>
    </source>
</evidence>
<keyword evidence="1 2" id="KW-0732">Signal</keyword>
<accession>A0A172XU71</accession>
<dbReference type="SUPFAM" id="SSF49899">
    <property type="entry name" value="Concanavalin A-like lectins/glucanases"/>
    <property type="match status" value="1"/>
</dbReference>
<evidence type="ECO:0000256" key="1">
    <source>
        <dbReference type="ARBA" id="ARBA00022729"/>
    </source>
</evidence>
<feature type="domain" description="Secretion system C-terminal sorting" evidence="3">
    <location>
        <begin position="203"/>
        <end position="269"/>
    </location>
</feature>
<name>A0A172XU71_9FLAO</name>
<dbReference type="STRING" id="1685010.A0O34_08470"/>
<organism evidence="4 5">
    <name type="scientific">Chryseobacterium glaciei</name>
    <dbReference type="NCBI Taxonomy" id="1685010"/>
    <lineage>
        <taxon>Bacteria</taxon>
        <taxon>Pseudomonadati</taxon>
        <taxon>Bacteroidota</taxon>
        <taxon>Flavobacteriia</taxon>
        <taxon>Flavobacteriales</taxon>
        <taxon>Weeksellaceae</taxon>
        <taxon>Chryseobacterium group</taxon>
        <taxon>Chryseobacterium</taxon>
    </lineage>
</organism>
<dbReference type="RefSeq" id="WP_066753713.1">
    <property type="nucleotide sequence ID" value="NZ_CP015199.1"/>
</dbReference>
<evidence type="ECO:0000259" key="3">
    <source>
        <dbReference type="Pfam" id="PF18962"/>
    </source>
</evidence>
<protein>
    <recommendedName>
        <fullName evidence="3">Secretion system C-terminal sorting domain-containing protein</fullName>
    </recommendedName>
</protein>
<dbReference type="InterPro" id="IPR013320">
    <property type="entry name" value="ConA-like_dom_sf"/>
</dbReference>
<gene>
    <name evidence="4" type="ORF">A0O34_08470</name>
</gene>
<dbReference type="NCBIfam" id="NF038128">
    <property type="entry name" value="choice_anch_J"/>
    <property type="match status" value="1"/>
</dbReference>
<keyword evidence="5" id="KW-1185">Reference proteome</keyword>
<feature type="signal peptide" evidence="2">
    <location>
        <begin position="1"/>
        <end position="17"/>
    </location>
</feature>
<dbReference type="NCBIfam" id="TIGR04183">
    <property type="entry name" value="Por_Secre_tail"/>
    <property type="match status" value="1"/>
</dbReference>
<proteinExistence type="predicted"/>
<dbReference type="AlphaFoldDB" id="A0A172XU71"/>
<sequence>MKKILLPLVLVCGMANAQLFSENFDTAALPSGWTVNNPDTTYNWAVGTQSGFASFPNGTAFFDDDDAGPSGINTNARLVSPIINLTAASSPKLSFKYANMIYQDDTTLKVEAFNGTSWVQIFTFSGDAGVWDIDFNTLTYVLTTYEIATNIDLTPYANPNFRLRFVYDDVGDYSFGVAVDDVVISATTTLGTSEVSASDKVKVYPNPVKDDLFIKSDDLKNTKVSVMDMSGKKVKTFEGKSEKYNLSDLPNGTYMILIDNGKEVITKKILKK</sequence>
<dbReference type="Pfam" id="PF18962">
    <property type="entry name" value="Por_Secre_tail"/>
    <property type="match status" value="1"/>
</dbReference>
<dbReference type="InterPro" id="IPR026444">
    <property type="entry name" value="Secre_tail"/>
</dbReference>
<dbReference type="Proteomes" id="UP000077824">
    <property type="component" value="Chromosome"/>
</dbReference>
<evidence type="ECO:0000313" key="4">
    <source>
        <dbReference type="EMBL" id="ANF50553.1"/>
    </source>
</evidence>
<feature type="chain" id="PRO_5008003776" description="Secretion system C-terminal sorting domain-containing protein" evidence="2">
    <location>
        <begin position="18"/>
        <end position="272"/>
    </location>
</feature>